<evidence type="ECO:0000313" key="1">
    <source>
        <dbReference type="EMBL" id="CEG11935.1"/>
    </source>
</evidence>
<sequence>MGFWIKMNQTGTLTVEGYEPADKKITLQVGWNLVGYLSTNKTLPLANALSSINGKYTKVGAWINNTGKHYISGFPFNTLSNMSEGYGYWIKMNSTGVLEYTYNKSS</sequence>
<accession>A0A098EAB8</accession>
<reference evidence="1" key="1">
    <citation type="submission" date="2014-09" db="EMBL/GenBank/DDBJ databases">
        <authorList>
            <person name="Probst J Alexander"/>
        </authorList>
    </citation>
    <scope>NUCLEOTIDE SEQUENCE</scope>
</reference>
<proteinExistence type="predicted"/>
<gene>
    <name evidence="1" type="ORF">MSIBF_A1790002</name>
</gene>
<dbReference type="AlphaFoldDB" id="A0A098EAB8"/>
<dbReference type="EMBL" id="CCXY01000089">
    <property type="protein sequence ID" value="CEG11935.1"/>
    <property type="molecule type" value="Genomic_DNA"/>
</dbReference>
<name>A0A098EAB8_9ZZZZ</name>
<protein>
    <submittedName>
        <fullName evidence="1">Uncharacterized protein</fullName>
    </submittedName>
</protein>
<organism evidence="1">
    <name type="scientific">groundwater metagenome</name>
    <dbReference type="NCBI Taxonomy" id="717931"/>
    <lineage>
        <taxon>unclassified sequences</taxon>
        <taxon>metagenomes</taxon>
        <taxon>ecological metagenomes</taxon>
    </lineage>
</organism>